<protein>
    <recommendedName>
        <fullName evidence="2">START domain-containing protein</fullName>
    </recommendedName>
</protein>
<dbReference type="AlphaFoldDB" id="A0A7S3J2Q9"/>
<name>A0A7S3J2Q9_9SPIT</name>
<evidence type="ECO:0000313" key="1">
    <source>
        <dbReference type="EMBL" id="CAE0341978.1"/>
    </source>
</evidence>
<dbReference type="Gene3D" id="3.30.530.20">
    <property type="match status" value="1"/>
</dbReference>
<accession>A0A7S3J2Q9</accession>
<organism evidence="1">
    <name type="scientific">Euplotes harpa</name>
    <dbReference type="NCBI Taxonomy" id="151035"/>
    <lineage>
        <taxon>Eukaryota</taxon>
        <taxon>Sar</taxon>
        <taxon>Alveolata</taxon>
        <taxon>Ciliophora</taxon>
        <taxon>Intramacronucleata</taxon>
        <taxon>Spirotrichea</taxon>
        <taxon>Hypotrichia</taxon>
        <taxon>Euplotida</taxon>
        <taxon>Euplotidae</taxon>
        <taxon>Euplotes</taxon>
    </lineage>
</organism>
<dbReference type="SUPFAM" id="SSF55961">
    <property type="entry name" value="Bet v1-like"/>
    <property type="match status" value="1"/>
</dbReference>
<dbReference type="InterPro" id="IPR023393">
    <property type="entry name" value="START-like_dom_sf"/>
</dbReference>
<evidence type="ECO:0008006" key="2">
    <source>
        <dbReference type="Google" id="ProtNLM"/>
    </source>
</evidence>
<dbReference type="EMBL" id="HBII01001981">
    <property type="protein sequence ID" value="CAE0341978.1"/>
    <property type="molecule type" value="Transcribed_RNA"/>
</dbReference>
<reference evidence="1" key="1">
    <citation type="submission" date="2021-01" db="EMBL/GenBank/DDBJ databases">
        <authorList>
            <person name="Corre E."/>
            <person name="Pelletier E."/>
            <person name="Niang G."/>
            <person name="Scheremetjew M."/>
            <person name="Finn R."/>
            <person name="Kale V."/>
            <person name="Holt S."/>
            <person name="Cochrane G."/>
            <person name="Meng A."/>
            <person name="Brown T."/>
            <person name="Cohen L."/>
        </authorList>
    </citation>
    <scope>NUCLEOTIDE SEQUENCE</scope>
    <source>
        <strain evidence="1">FSP1.4</strain>
    </source>
</reference>
<sequence>MVDPEKLASEVIECFTQYSKRLLWNKSISRCKLIENVHSTCNIIHTVYQKTFFIEDKEFIEKEYIIPGGAISEKMNDQLCIYTSSVPISYFKREMKQSDKHRSVGFRNAVQTWLDFDNETSPSGSTLGVCNSAVKLETSMQGFTVQKITLLKFCQDKHTAKNEKSNVCSMPYLSVKIYDQSFNSQLKGLPTNEDDMFRLSHSSKKTKIEEVRSKTISPEVSKMYRNISAFVKLLITEMEERDDIE</sequence>
<proteinExistence type="predicted"/>
<gene>
    <name evidence="1" type="ORF">EHAR0213_LOCUS885</name>
</gene>